<evidence type="ECO:0000256" key="1">
    <source>
        <dbReference type="ARBA" id="ARBA00004651"/>
    </source>
</evidence>
<comment type="subcellular location">
    <subcellularLocation>
        <location evidence="1">Cell membrane</location>
        <topology evidence="1">Multi-pass membrane protein</topology>
    </subcellularLocation>
</comment>
<sequence length="604" mass="66714">MPIDVDTRRLTPPSDHPFKRLLRYAGPHKKRIWAAASASVLNKIFDLAPPALIGAAIDVVVKKEDSLLAGLGIVDVTHQLIVLALLTVVVWGLESAFQYLQEWLWRNLAQTIEHELRQDAYSHIQNLEMAYFHEQSTGGLMAILNDDINQLERFLDTGADDILQVATTAVVIVTTFFILAPQVAWMAMLPVPLIIWGSFKFQRMLAPRYARVREQVSSLNTQLANNLSGIATIKAFATEDYERARIAAESEAYRQANRHAIRLSAAFSPLIRMAIVLGFAATLVYGGMMALEGTLAVGVYSVLVFLTQRLLWPLTRLGKTFDLYQRAMASTRRVLNLLATPISIVSGETPLRKEEVRGELVFDKVGFAYPDRDPILHDFNLRIAAGSTLGVVGATGAGKSTLINLLMRFFEPQQGRVLLDGKPLSELRTEDLRRAVGLVSQQSFLFHGSVRENIAYGSFETSDARILEAARQAEAHPFIQALPRAYDTLVGERGETLSGGQKQRVSIARAVLRDPRVLILDEATSAVDNATEAAIQRSMDRLAKDRTMIIIAHRLSTVRAADRIIVMDRGRIIESGTHEELVARGGEYASLWAIQTGGALAAAE</sequence>
<keyword evidence="3" id="KW-1003">Cell membrane</keyword>
<dbReference type="InterPro" id="IPR017871">
    <property type="entry name" value="ABC_transporter-like_CS"/>
</dbReference>
<evidence type="ECO:0000256" key="6">
    <source>
        <dbReference type="ARBA" id="ARBA00022840"/>
    </source>
</evidence>
<keyword evidence="5" id="KW-0547">Nucleotide-binding</keyword>
<keyword evidence="7 9" id="KW-1133">Transmembrane helix</keyword>
<evidence type="ECO:0000259" key="10">
    <source>
        <dbReference type="PROSITE" id="PS50893"/>
    </source>
</evidence>
<evidence type="ECO:0000256" key="9">
    <source>
        <dbReference type="SAM" id="Phobius"/>
    </source>
</evidence>
<dbReference type="RefSeq" id="WP_111730567.1">
    <property type="nucleotide sequence ID" value="NZ_QHKO01000006.1"/>
</dbReference>
<dbReference type="InterPro" id="IPR039421">
    <property type="entry name" value="Type_1_exporter"/>
</dbReference>
<keyword evidence="8 9" id="KW-0472">Membrane</keyword>
<name>A0A328C952_9DELT</name>
<dbReference type="Proteomes" id="UP000249169">
    <property type="component" value="Unassembled WGS sequence"/>
</dbReference>
<evidence type="ECO:0000256" key="2">
    <source>
        <dbReference type="ARBA" id="ARBA00022448"/>
    </source>
</evidence>
<proteinExistence type="predicted"/>
<dbReference type="PANTHER" id="PTHR43394:SF1">
    <property type="entry name" value="ATP-BINDING CASSETTE SUB-FAMILY B MEMBER 10, MITOCHONDRIAL"/>
    <property type="match status" value="1"/>
</dbReference>
<keyword evidence="13" id="KW-1185">Reference proteome</keyword>
<evidence type="ECO:0000256" key="8">
    <source>
        <dbReference type="ARBA" id="ARBA00023136"/>
    </source>
</evidence>
<keyword evidence="6" id="KW-0067">ATP-binding</keyword>
<dbReference type="SUPFAM" id="SSF52540">
    <property type="entry name" value="P-loop containing nucleoside triphosphate hydrolases"/>
    <property type="match status" value="1"/>
</dbReference>
<dbReference type="InterPro" id="IPR003439">
    <property type="entry name" value="ABC_transporter-like_ATP-bd"/>
</dbReference>
<protein>
    <submittedName>
        <fullName evidence="12">ABC transporter</fullName>
    </submittedName>
</protein>
<dbReference type="PROSITE" id="PS50929">
    <property type="entry name" value="ABC_TM1F"/>
    <property type="match status" value="1"/>
</dbReference>
<evidence type="ECO:0000259" key="11">
    <source>
        <dbReference type="PROSITE" id="PS50929"/>
    </source>
</evidence>
<evidence type="ECO:0000313" key="12">
    <source>
        <dbReference type="EMBL" id="RAL21279.1"/>
    </source>
</evidence>
<organism evidence="12 13">
    <name type="scientific">Lujinxingia litoralis</name>
    <dbReference type="NCBI Taxonomy" id="2211119"/>
    <lineage>
        <taxon>Bacteria</taxon>
        <taxon>Deltaproteobacteria</taxon>
        <taxon>Bradymonadales</taxon>
        <taxon>Lujinxingiaceae</taxon>
        <taxon>Lujinxingia</taxon>
    </lineage>
</organism>
<dbReference type="Pfam" id="PF00664">
    <property type="entry name" value="ABC_membrane"/>
    <property type="match status" value="1"/>
</dbReference>
<dbReference type="EMBL" id="QHKO01000006">
    <property type="protein sequence ID" value="RAL21279.1"/>
    <property type="molecule type" value="Genomic_DNA"/>
</dbReference>
<evidence type="ECO:0000256" key="5">
    <source>
        <dbReference type="ARBA" id="ARBA00022741"/>
    </source>
</evidence>
<dbReference type="SUPFAM" id="SSF90123">
    <property type="entry name" value="ABC transporter transmembrane region"/>
    <property type="match status" value="1"/>
</dbReference>
<feature type="transmembrane region" description="Helical" evidence="9">
    <location>
        <begin position="67"/>
        <end position="93"/>
    </location>
</feature>
<keyword evidence="4 9" id="KW-0812">Transmembrane</keyword>
<dbReference type="InterPro" id="IPR011527">
    <property type="entry name" value="ABC1_TM_dom"/>
</dbReference>
<feature type="domain" description="ABC transporter" evidence="10">
    <location>
        <begin position="360"/>
        <end position="594"/>
    </location>
</feature>
<evidence type="ECO:0000313" key="13">
    <source>
        <dbReference type="Proteomes" id="UP000249169"/>
    </source>
</evidence>
<keyword evidence="2" id="KW-0813">Transport</keyword>
<dbReference type="GO" id="GO:0015421">
    <property type="term" value="F:ABC-type oligopeptide transporter activity"/>
    <property type="evidence" value="ECO:0007669"/>
    <property type="project" value="TreeGrafter"/>
</dbReference>
<dbReference type="GO" id="GO:0005886">
    <property type="term" value="C:plasma membrane"/>
    <property type="evidence" value="ECO:0007669"/>
    <property type="project" value="UniProtKB-SubCell"/>
</dbReference>
<dbReference type="FunFam" id="3.40.50.300:FF:000221">
    <property type="entry name" value="Multidrug ABC transporter ATP-binding protein"/>
    <property type="match status" value="1"/>
</dbReference>
<dbReference type="PROSITE" id="PS50893">
    <property type="entry name" value="ABC_TRANSPORTER_2"/>
    <property type="match status" value="1"/>
</dbReference>
<evidence type="ECO:0000256" key="3">
    <source>
        <dbReference type="ARBA" id="ARBA00022475"/>
    </source>
</evidence>
<dbReference type="PANTHER" id="PTHR43394">
    <property type="entry name" value="ATP-DEPENDENT PERMEASE MDL1, MITOCHONDRIAL"/>
    <property type="match status" value="1"/>
</dbReference>
<dbReference type="InterPro" id="IPR003593">
    <property type="entry name" value="AAA+_ATPase"/>
</dbReference>
<dbReference type="Pfam" id="PF00005">
    <property type="entry name" value="ABC_tran"/>
    <property type="match status" value="1"/>
</dbReference>
<dbReference type="OrthoDB" id="9760168at2"/>
<dbReference type="InterPro" id="IPR036640">
    <property type="entry name" value="ABC1_TM_sf"/>
</dbReference>
<feature type="domain" description="ABC transmembrane type-1" evidence="11">
    <location>
        <begin position="33"/>
        <end position="326"/>
    </location>
</feature>
<dbReference type="PROSITE" id="PS00211">
    <property type="entry name" value="ABC_TRANSPORTER_1"/>
    <property type="match status" value="1"/>
</dbReference>
<reference evidence="12 13" key="1">
    <citation type="submission" date="2018-05" db="EMBL/GenBank/DDBJ databases">
        <title>Lujinxingia marina gen. nov. sp. nov., a new facultative anaerobic member of the class Deltaproteobacteria, and proposal of Lujinxingaceae fam. nov.</title>
        <authorList>
            <person name="Li C.-M."/>
        </authorList>
    </citation>
    <scope>NUCLEOTIDE SEQUENCE [LARGE SCALE GENOMIC DNA]</scope>
    <source>
        <strain evidence="12 13">B210</strain>
    </source>
</reference>
<dbReference type="CDD" id="cd18565">
    <property type="entry name" value="ABC_6TM_exporter_like"/>
    <property type="match status" value="1"/>
</dbReference>
<feature type="transmembrane region" description="Helical" evidence="9">
    <location>
        <begin position="270"/>
        <end position="288"/>
    </location>
</feature>
<dbReference type="AlphaFoldDB" id="A0A328C952"/>
<dbReference type="Gene3D" id="1.20.1560.10">
    <property type="entry name" value="ABC transporter type 1, transmembrane domain"/>
    <property type="match status" value="1"/>
</dbReference>
<comment type="caution">
    <text evidence="12">The sequence shown here is derived from an EMBL/GenBank/DDBJ whole genome shotgun (WGS) entry which is preliminary data.</text>
</comment>
<gene>
    <name evidence="12" type="ORF">DL240_14235</name>
</gene>
<evidence type="ECO:0000256" key="7">
    <source>
        <dbReference type="ARBA" id="ARBA00022989"/>
    </source>
</evidence>
<evidence type="ECO:0000256" key="4">
    <source>
        <dbReference type="ARBA" id="ARBA00022692"/>
    </source>
</evidence>
<dbReference type="SMART" id="SM00382">
    <property type="entry name" value="AAA"/>
    <property type="match status" value="1"/>
</dbReference>
<dbReference type="Gene3D" id="3.40.50.300">
    <property type="entry name" value="P-loop containing nucleotide triphosphate hydrolases"/>
    <property type="match status" value="1"/>
</dbReference>
<dbReference type="GO" id="GO:0005524">
    <property type="term" value="F:ATP binding"/>
    <property type="evidence" value="ECO:0007669"/>
    <property type="project" value="UniProtKB-KW"/>
</dbReference>
<dbReference type="InterPro" id="IPR027417">
    <property type="entry name" value="P-loop_NTPase"/>
</dbReference>
<feature type="transmembrane region" description="Helical" evidence="9">
    <location>
        <begin position="162"/>
        <end position="195"/>
    </location>
</feature>
<accession>A0A328C952</accession>
<dbReference type="GO" id="GO:0016887">
    <property type="term" value="F:ATP hydrolysis activity"/>
    <property type="evidence" value="ECO:0007669"/>
    <property type="project" value="InterPro"/>
</dbReference>